<dbReference type="OrthoDB" id="3187562at2"/>
<gene>
    <name evidence="1" type="ORF">FEM55_04275</name>
</gene>
<dbReference type="Gene3D" id="2.60.120.260">
    <property type="entry name" value="Galactose-binding domain-like"/>
    <property type="match status" value="1"/>
</dbReference>
<keyword evidence="2" id="KW-1185">Reference proteome</keyword>
<dbReference type="EMBL" id="VCEI01000011">
    <property type="protein sequence ID" value="TLU96360.1"/>
    <property type="molecule type" value="Genomic_DNA"/>
</dbReference>
<protein>
    <submittedName>
        <fullName evidence="1">Uncharacterized protein</fullName>
    </submittedName>
</protein>
<dbReference type="CDD" id="cd04084">
    <property type="entry name" value="CBM6_xylanase-like"/>
    <property type="match status" value="1"/>
</dbReference>
<comment type="caution">
    <text evidence="1">The sequence shown here is derived from an EMBL/GenBank/DDBJ whole genome shotgun (WGS) entry which is preliminary data.</text>
</comment>
<dbReference type="RefSeq" id="WP_138280054.1">
    <property type="nucleotide sequence ID" value="NZ_BMGE01000001.1"/>
</dbReference>
<organism evidence="1 2">
    <name type="scientific">Dyadobacter sediminis</name>
    <dbReference type="NCBI Taxonomy" id="1493691"/>
    <lineage>
        <taxon>Bacteria</taxon>
        <taxon>Pseudomonadati</taxon>
        <taxon>Bacteroidota</taxon>
        <taxon>Cytophagia</taxon>
        <taxon>Cytophagales</taxon>
        <taxon>Spirosomataceae</taxon>
        <taxon>Dyadobacter</taxon>
    </lineage>
</organism>
<name>A0A5R9KJG4_9BACT</name>
<evidence type="ECO:0000313" key="2">
    <source>
        <dbReference type="Proteomes" id="UP000309788"/>
    </source>
</evidence>
<evidence type="ECO:0000313" key="1">
    <source>
        <dbReference type="EMBL" id="TLU96360.1"/>
    </source>
</evidence>
<reference evidence="1 2" key="1">
    <citation type="submission" date="2019-05" db="EMBL/GenBank/DDBJ databases">
        <authorList>
            <person name="Qu J.-H."/>
        </authorList>
    </citation>
    <scope>NUCLEOTIDE SEQUENCE [LARGE SCALE GENOMIC DNA]</scope>
    <source>
        <strain evidence="1 2">Z12</strain>
    </source>
</reference>
<dbReference type="AlphaFoldDB" id="A0A5R9KJG4"/>
<accession>A0A5R9KJG4</accession>
<sequence length="126" mass="13576">MILRNPVVPISLADQVKEMGFNNDSTMAFVRNAGASFRLKEIDLTGIKQIEIIRAGGRNAGTPPSGTIEMHANAPDGFLLGKFSGEYTDKMSFNITPGSVSGIKDLYLVFNGAPIRIKAIRFGEGD</sequence>
<proteinExistence type="predicted"/>
<dbReference type="Proteomes" id="UP000309788">
    <property type="component" value="Unassembled WGS sequence"/>
</dbReference>